<keyword evidence="14" id="KW-1185">Reference proteome</keyword>
<dbReference type="GO" id="GO:0043005">
    <property type="term" value="C:neuron projection"/>
    <property type="evidence" value="ECO:0007669"/>
    <property type="project" value="TreeGrafter"/>
</dbReference>
<evidence type="ECO:0000259" key="12">
    <source>
        <dbReference type="PROSITE" id="PS51675"/>
    </source>
</evidence>
<dbReference type="PRINTS" id="PR01012">
    <property type="entry name" value="NRPEPTIDEYR"/>
</dbReference>
<feature type="transmembrane region" description="Helical" evidence="10">
    <location>
        <begin position="203"/>
        <end position="227"/>
    </location>
</feature>
<dbReference type="InterPro" id="IPR028564">
    <property type="entry name" value="MT_TRM10-typ"/>
</dbReference>
<comment type="subcellular location">
    <subcellularLocation>
        <location evidence="1">Membrane</location>
        <topology evidence="1">Multi-pass membrane protein</topology>
    </subcellularLocation>
</comment>
<dbReference type="Pfam" id="PF00001">
    <property type="entry name" value="7tm_1"/>
    <property type="match status" value="1"/>
</dbReference>
<dbReference type="EMBL" id="BMAO01011502">
    <property type="protein sequence ID" value="GFQ74194.1"/>
    <property type="molecule type" value="Genomic_DNA"/>
</dbReference>
<reference evidence="13" key="1">
    <citation type="submission" date="2020-07" db="EMBL/GenBank/DDBJ databases">
        <title>Multicomponent nature underlies the extraordinary mechanical properties of spider dragline silk.</title>
        <authorList>
            <person name="Kono N."/>
            <person name="Nakamura H."/>
            <person name="Mori M."/>
            <person name="Yoshida Y."/>
            <person name="Ohtoshi R."/>
            <person name="Malay A.D."/>
            <person name="Moran D.A.P."/>
            <person name="Tomita M."/>
            <person name="Numata K."/>
            <person name="Arakawa K."/>
        </authorList>
    </citation>
    <scope>NUCLEOTIDE SEQUENCE</scope>
</reference>
<feature type="domain" description="G-protein coupled receptors family 1 profile" evidence="11">
    <location>
        <begin position="58"/>
        <end position="316"/>
    </location>
</feature>
<feature type="transmembrane region" description="Helical" evidence="10">
    <location>
        <begin position="116"/>
        <end position="137"/>
    </location>
</feature>
<comment type="caution">
    <text evidence="13">The sequence shown here is derived from an EMBL/GenBank/DDBJ whole genome shotgun (WGS) entry which is preliminary data.</text>
</comment>
<keyword evidence="7 9" id="KW-0675">Receptor</keyword>
<comment type="similarity">
    <text evidence="2 9">Belongs to the G-protein coupled receptor 1 family.</text>
</comment>
<accession>A0A8X6KHP6</accession>
<evidence type="ECO:0000313" key="13">
    <source>
        <dbReference type="EMBL" id="GFQ74194.1"/>
    </source>
</evidence>
<protein>
    <submittedName>
        <fullName evidence="13">Probable G-protein coupled receptor 83</fullName>
    </submittedName>
</protein>
<proteinExistence type="inferred from homology"/>
<evidence type="ECO:0000256" key="9">
    <source>
        <dbReference type="RuleBase" id="RU000688"/>
    </source>
</evidence>
<dbReference type="GO" id="GO:0004983">
    <property type="term" value="F:neuropeptide Y receptor activity"/>
    <property type="evidence" value="ECO:0007669"/>
    <property type="project" value="InterPro"/>
</dbReference>
<keyword evidence="4 10" id="KW-1133">Transmembrane helix</keyword>
<dbReference type="PANTHER" id="PTHR24235">
    <property type="entry name" value="NEUROPEPTIDE Y RECEPTOR"/>
    <property type="match status" value="1"/>
</dbReference>
<evidence type="ECO:0000256" key="1">
    <source>
        <dbReference type="ARBA" id="ARBA00004141"/>
    </source>
</evidence>
<dbReference type="PANTHER" id="PTHR24235:SF29">
    <property type="entry name" value="GH23382P"/>
    <property type="match status" value="1"/>
</dbReference>
<evidence type="ECO:0000256" key="10">
    <source>
        <dbReference type="SAM" id="Phobius"/>
    </source>
</evidence>
<dbReference type="Proteomes" id="UP000887116">
    <property type="component" value="Unassembled WGS sequence"/>
</dbReference>
<dbReference type="PROSITE" id="PS51675">
    <property type="entry name" value="SAM_MT_TRM10"/>
    <property type="match status" value="1"/>
</dbReference>
<feature type="domain" description="SAM-dependent MTase TRM10-type" evidence="12">
    <location>
        <begin position="1"/>
        <end position="41"/>
    </location>
</feature>
<dbReference type="PRINTS" id="PR00237">
    <property type="entry name" value="GPCRRHODOPSN"/>
</dbReference>
<dbReference type="OrthoDB" id="10037617at2759"/>
<dbReference type="GO" id="GO:0042923">
    <property type="term" value="F:neuropeptide binding"/>
    <property type="evidence" value="ECO:0007669"/>
    <property type="project" value="TreeGrafter"/>
</dbReference>
<dbReference type="PROSITE" id="PS50262">
    <property type="entry name" value="G_PROTEIN_RECEP_F1_2"/>
    <property type="match status" value="1"/>
</dbReference>
<dbReference type="InterPro" id="IPR000611">
    <property type="entry name" value="NPY_rcpt"/>
</dbReference>
<evidence type="ECO:0000313" key="14">
    <source>
        <dbReference type="Proteomes" id="UP000887116"/>
    </source>
</evidence>
<dbReference type="InterPro" id="IPR017452">
    <property type="entry name" value="GPCR_Rhodpsn_7TM"/>
</dbReference>
<gene>
    <name evidence="13" type="primary">GPR83</name>
    <name evidence="13" type="ORF">TNCT_488251</name>
</gene>
<feature type="transmembrane region" description="Helical" evidence="10">
    <location>
        <begin position="157"/>
        <end position="177"/>
    </location>
</feature>
<keyword evidence="5 9" id="KW-0297">G-protein coupled receptor</keyword>
<evidence type="ECO:0000256" key="3">
    <source>
        <dbReference type="ARBA" id="ARBA00022692"/>
    </source>
</evidence>
<feature type="transmembrane region" description="Helical" evidence="10">
    <location>
        <begin position="255"/>
        <end position="276"/>
    </location>
</feature>
<organism evidence="13 14">
    <name type="scientific">Trichonephila clavata</name>
    <name type="common">Joro spider</name>
    <name type="synonym">Nephila clavata</name>
    <dbReference type="NCBI Taxonomy" id="2740835"/>
    <lineage>
        <taxon>Eukaryota</taxon>
        <taxon>Metazoa</taxon>
        <taxon>Ecdysozoa</taxon>
        <taxon>Arthropoda</taxon>
        <taxon>Chelicerata</taxon>
        <taxon>Arachnida</taxon>
        <taxon>Araneae</taxon>
        <taxon>Araneomorphae</taxon>
        <taxon>Entelegynae</taxon>
        <taxon>Araneoidea</taxon>
        <taxon>Nephilidae</taxon>
        <taxon>Trichonephila</taxon>
    </lineage>
</organism>
<dbReference type="PROSITE" id="PS00237">
    <property type="entry name" value="G_PROTEIN_RECEP_F1_1"/>
    <property type="match status" value="1"/>
</dbReference>
<evidence type="ECO:0000256" key="6">
    <source>
        <dbReference type="ARBA" id="ARBA00023136"/>
    </source>
</evidence>
<feature type="transmembrane region" description="Helical" evidence="10">
    <location>
        <begin position="41"/>
        <end position="67"/>
    </location>
</feature>
<evidence type="ECO:0000256" key="7">
    <source>
        <dbReference type="ARBA" id="ARBA00023170"/>
    </source>
</evidence>
<dbReference type="SMART" id="SM01381">
    <property type="entry name" value="7TM_GPCR_Srsx"/>
    <property type="match status" value="1"/>
</dbReference>
<keyword evidence="8 9" id="KW-0807">Transducer</keyword>
<feature type="transmembrane region" description="Helical" evidence="10">
    <location>
        <begin position="296"/>
        <end position="319"/>
    </location>
</feature>
<evidence type="ECO:0000256" key="4">
    <source>
        <dbReference type="ARBA" id="ARBA00022989"/>
    </source>
</evidence>
<dbReference type="Gene3D" id="1.20.1070.10">
    <property type="entry name" value="Rhodopsin 7-helix transmembrane proteins"/>
    <property type="match status" value="1"/>
</dbReference>
<feature type="transmembrane region" description="Helical" evidence="10">
    <location>
        <begin position="79"/>
        <end position="104"/>
    </location>
</feature>
<keyword evidence="6 10" id="KW-0472">Membrane</keyword>
<evidence type="ECO:0000256" key="5">
    <source>
        <dbReference type="ARBA" id="ARBA00023040"/>
    </source>
</evidence>
<name>A0A8X6KHP6_TRICU</name>
<evidence type="ECO:0000256" key="2">
    <source>
        <dbReference type="ARBA" id="ARBA00010663"/>
    </source>
</evidence>
<keyword evidence="3 9" id="KW-0812">Transmembrane</keyword>
<sequence>MNSTSDPLNVTDVFKLLMKWRNKSQNWSSTLKGLPSVKDQAHVIIIFYSLIILISIFGNLLVCNIVAQSRKMRSSTYVFIANLALSDFLTTVLNIPFNIARILFDHWPFGSFMCSFVPLVQVTSVYVSTFTMTCIAVDRYRIISKPLEPRLRSVQAIKIIVCVWILALVLSLPHAIFNRVETIFTYRHLVRCRAVYPPGTSRWITLIAVFTQYVFPLTVTGVLYYLIIVKVWSRNSLGVVTEGQRFSQEKAKKKTIKMLVVVVILFALCWLPLNIFNLLREFNLSQGFHRSVSHSTVFFICHWLAMSSVCYNPFIYCWLNDNFRAGALNCLLCMKNAGRQLNDGAKSVRFSRHSSVPTTTAVSLDYGIDSNQESLNDSCCSNAVYLSDKKSNLERRKSSRRHKSNELEVPTTSSVKKEYCNVAQLTIPKKNHFSKYNSEVTTTLVNIELRDLKSTKNDQVTST</sequence>
<dbReference type="InterPro" id="IPR000276">
    <property type="entry name" value="GPCR_Rhodpsn"/>
</dbReference>
<evidence type="ECO:0000256" key="8">
    <source>
        <dbReference type="ARBA" id="ARBA00023224"/>
    </source>
</evidence>
<evidence type="ECO:0000259" key="11">
    <source>
        <dbReference type="PROSITE" id="PS50262"/>
    </source>
</evidence>
<dbReference type="GO" id="GO:0005886">
    <property type="term" value="C:plasma membrane"/>
    <property type="evidence" value="ECO:0007669"/>
    <property type="project" value="TreeGrafter"/>
</dbReference>
<dbReference type="SUPFAM" id="SSF81321">
    <property type="entry name" value="Family A G protein-coupled receptor-like"/>
    <property type="match status" value="1"/>
</dbReference>
<dbReference type="AlphaFoldDB" id="A0A8X6KHP6"/>